<sequence>MVGFDVQTATSSKLTLAIWVDGVKLYESKAMNLTSEEEHFVVESGSSRKIYKDFMNRMILKCVGVIKAGDLSWFDPNDDATSVTTVVGGNQAILIEGSCQQKS</sequence>
<proteinExistence type="predicted"/>
<dbReference type="Proteomes" id="UP000591131">
    <property type="component" value="Unassembled WGS sequence"/>
</dbReference>
<protein>
    <submittedName>
        <fullName evidence="1">Uncharacterized protein</fullName>
    </submittedName>
</protein>
<name>A0A7J6LHJ7_PERCH</name>
<accession>A0A7J6LHJ7</accession>
<evidence type="ECO:0000313" key="1">
    <source>
        <dbReference type="EMBL" id="KAF4658606.1"/>
    </source>
</evidence>
<dbReference type="EMBL" id="JAAPAO010000487">
    <property type="protein sequence ID" value="KAF4658606.1"/>
    <property type="molecule type" value="Genomic_DNA"/>
</dbReference>
<gene>
    <name evidence="1" type="ORF">FOL47_007906</name>
</gene>
<comment type="caution">
    <text evidence="1">The sequence shown here is derived from an EMBL/GenBank/DDBJ whole genome shotgun (WGS) entry which is preliminary data.</text>
</comment>
<keyword evidence="2" id="KW-1185">Reference proteome</keyword>
<organism evidence="1 2">
    <name type="scientific">Perkinsus chesapeaki</name>
    <name type="common">Clam parasite</name>
    <name type="synonym">Perkinsus andrewsi</name>
    <dbReference type="NCBI Taxonomy" id="330153"/>
    <lineage>
        <taxon>Eukaryota</taxon>
        <taxon>Sar</taxon>
        <taxon>Alveolata</taxon>
        <taxon>Perkinsozoa</taxon>
        <taxon>Perkinsea</taxon>
        <taxon>Perkinsida</taxon>
        <taxon>Perkinsidae</taxon>
        <taxon>Perkinsus</taxon>
    </lineage>
</organism>
<evidence type="ECO:0000313" key="2">
    <source>
        <dbReference type="Proteomes" id="UP000591131"/>
    </source>
</evidence>
<reference evidence="1 2" key="1">
    <citation type="submission" date="2020-04" db="EMBL/GenBank/DDBJ databases">
        <title>Perkinsus chesapeaki whole genome sequence.</title>
        <authorList>
            <person name="Bogema D.R."/>
        </authorList>
    </citation>
    <scope>NUCLEOTIDE SEQUENCE [LARGE SCALE GENOMIC DNA]</scope>
    <source>
        <strain evidence="1">ATCC PRA-425</strain>
    </source>
</reference>
<dbReference type="AlphaFoldDB" id="A0A7J6LHJ7"/>